<dbReference type="Proteomes" id="UP001225356">
    <property type="component" value="Unassembled WGS sequence"/>
</dbReference>
<dbReference type="RefSeq" id="WP_307567009.1">
    <property type="nucleotide sequence ID" value="NZ_JAUSQU010000001.1"/>
</dbReference>
<feature type="compositionally biased region" description="Basic and acidic residues" evidence="1">
    <location>
        <begin position="102"/>
        <end position="111"/>
    </location>
</feature>
<evidence type="ECO:0008006" key="4">
    <source>
        <dbReference type="Google" id="ProtNLM"/>
    </source>
</evidence>
<organism evidence="2 3">
    <name type="scientific">Streptosporangium lutulentum</name>
    <dbReference type="NCBI Taxonomy" id="1461250"/>
    <lineage>
        <taxon>Bacteria</taxon>
        <taxon>Bacillati</taxon>
        <taxon>Actinomycetota</taxon>
        <taxon>Actinomycetes</taxon>
        <taxon>Streptosporangiales</taxon>
        <taxon>Streptosporangiaceae</taxon>
        <taxon>Streptosporangium</taxon>
    </lineage>
</organism>
<feature type="region of interest" description="Disordered" evidence="1">
    <location>
        <begin position="1"/>
        <end position="161"/>
    </location>
</feature>
<accession>A0ABT9QR74</accession>
<evidence type="ECO:0000313" key="2">
    <source>
        <dbReference type="EMBL" id="MDP9849255.1"/>
    </source>
</evidence>
<name>A0ABT9QR74_9ACTN</name>
<dbReference type="EMBL" id="JAUSQU010000001">
    <property type="protein sequence ID" value="MDP9849255.1"/>
    <property type="molecule type" value="Genomic_DNA"/>
</dbReference>
<dbReference type="InterPro" id="IPR012964">
    <property type="entry name" value="DUF1702"/>
</dbReference>
<comment type="caution">
    <text evidence="2">The sequence shown here is derived from an EMBL/GenBank/DDBJ whole genome shotgun (WGS) entry which is preliminary data.</text>
</comment>
<feature type="compositionally biased region" description="Low complexity" evidence="1">
    <location>
        <begin position="86"/>
        <end position="101"/>
    </location>
</feature>
<reference evidence="2 3" key="1">
    <citation type="submission" date="2023-07" db="EMBL/GenBank/DDBJ databases">
        <title>Sequencing the genomes of 1000 actinobacteria strains.</title>
        <authorList>
            <person name="Klenk H.-P."/>
        </authorList>
    </citation>
    <scope>NUCLEOTIDE SEQUENCE [LARGE SCALE GENOMIC DNA]</scope>
    <source>
        <strain evidence="2 3">DSM 46740</strain>
    </source>
</reference>
<feature type="compositionally biased region" description="Basic and acidic residues" evidence="1">
    <location>
        <begin position="15"/>
        <end position="31"/>
    </location>
</feature>
<proteinExistence type="predicted"/>
<evidence type="ECO:0000313" key="3">
    <source>
        <dbReference type="Proteomes" id="UP001225356"/>
    </source>
</evidence>
<keyword evidence="3" id="KW-1185">Reference proteome</keyword>
<gene>
    <name evidence="2" type="ORF">J2853_008466</name>
</gene>
<sequence length="474" mass="51032">MSNAEGTRVIAQSDEAERAAPHKVPETERADAGGSGAESAPFADTERVSDAFEDDFWDIPCEKAGVANYGTDQTGTPDHGTETWAPDRGTGTDTDTPPLGTEESRTPDHGAKPGTETGTAHTVVGEPGAEDHGPKDDGAEDVPDAVREEPDVPAPSGPAELVLTRPRGLAGLLWKNLGQADFGPRRFRLGPARERLETAGQSFLTGFNAMIAREVERIDDLPEELRGFAYEGAGMACAHLDILTITGGRRLRDLLNGQGMRYPHLVHMGTGWAYARLHMRPMWGIRSVHPLLRWLAFDGFGFHQGFFLTDRTVGRQRTAGLMDRTQRAIFDQGLGRMLWFHECAGVDDVVLRIAEFPAGRRADLWSGVGLAATYVGGASAADLEWLASAATEDGFRAHLAQGSAFGCASRLISGIVPEHTVAAAPALCGVEVDEAGAWTDTTLIALGHNAHSGDHYQAWRAGIRKAWARRNRDS</sequence>
<dbReference type="Pfam" id="PF08012">
    <property type="entry name" value="DUF1702"/>
    <property type="match status" value="1"/>
</dbReference>
<evidence type="ECO:0000256" key="1">
    <source>
        <dbReference type="SAM" id="MobiDB-lite"/>
    </source>
</evidence>
<protein>
    <recommendedName>
        <fullName evidence="4">DUF1702 family protein</fullName>
    </recommendedName>
</protein>